<dbReference type="Proteomes" id="UP000663860">
    <property type="component" value="Unassembled WGS sequence"/>
</dbReference>
<dbReference type="AlphaFoldDB" id="A0A814M1V5"/>
<protein>
    <submittedName>
        <fullName evidence="1">Uncharacterized protein</fullName>
    </submittedName>
</protein>
<comment type="caution">
    <text evidence="1">The sequence shown here is derived from an EMBL/GenBank/DDBJ whole genome shotgun (WGS) entry which is preliminary data.</text>
</comment>
<organism evidence="1 3">
    <name type="scientific">Adineta steineri</name>
    <dbReference type="NCBI Taxonomy" id="433720"/>
    <lineage>
        <taxon>Eukaryota</taxon>
        <taxon>Metazoa</taxon>
        <taxon>Spiralia</taxon>
        <taxon>Gnathifera</taxon>
        <taxon>Rotifera</taxon>
        <taxon>Eurotatoria</taxon>
        <taxon>Bdelloidea</taxon>
        <taxon>Adinetida</taxon>
        <taxon>Adinetidae</taxon>
        <taxon>Adineta</taxon>
    </lineage>
</organism>
<evidence type="ECO:0000313" key="3">
    <source>
        <dbReference type="Proteomes" id="UP000663860"/>
    </source>
</evidence>
<dbReference type="EMBL" id="CAJNOE010000232">
    <property type="protein sequence ID" value="CAF1072673.1"/>
    <property type="molecule type" value="Genomic_DNA"/>
</dbReference>
<dbReference type="Proteomes" id="UP000663868">
    <property type="component" value="Unassembled WGS sequence"/>
</dbReference>
<name>A0A814M1V5_9BILA</name>
<reference evidence="1" key="1">
    <citation type="submission" date="2021-02" db="EMBL/GenBank/DDBJ databases">
        <authorList>
            <person name="Nowell W R."/>
        </authorList>
    </citation>
    <scope>NUCLEOTIDE SEQUENCE</scope>
</reference>
<sequence length="272" mass="31533">MGFAAAAATIGAVIVVLRAFKVVMHVMRKNIFNDIHIFIADYVKILKIINENSSNILTVKLNDEDFFLPATFNNISQRADTLKYHLQRQIKILAQKRRNNISKGIDDDINNQNQFFTFDNNLKIELDQLQNKIVDKNISSMIRYIQVILDSFELYNDIYFLNKTFRLLPILQNIQKQLCCISINIQKILDKNSFGIKQHLRNVQDKLNAYNNEMKNKLDKYISRDIRPPMLVIPCPTNNSSREFFTKINSSNVIDHDLIQTTSVSSEDSLSE</sequence>
<dbReference type="EMBL" id="CAJOBB010001058">
    <property type="protein sequence ID" value="CAF3801471.1"/>
    <property type="molecule type" value="Genomic_DNA"/>
</dbReference>
<gene>
    <name evidence="1" type="ORF">IZO911_LOCUS21507</name>
    <name evidence="2" type="ORF">KXQ929_LOCUS17067</name>
</gene>
<evidence type="ECO:0000313" key="2">
    <source>
        <dbReference type="EMBL" id="CAF3801471.1"/>
    </source>
</evidence>
<accession>A0A814M1V5</accession>
<proteinExistence type="predicted"/>
<evidence type="ECO:0000313" key="1">
    <source>
        <dbReference type="EMBL" id="CAF1072673.1"/>
    </source>
</evidence>